<keyword evidence="5" id="KW-0598">Phosphotransferase system</keyword>
<dbReference type="PROSITE" id="PS00371">
    <property type="entry name" value="PTS_EIIA_TYPE_1_HIS"/>
    <property type="match status" value="1"/>
</dbReference>
<proteinExistence type="predicted"/>
<evidence type="ECO:0000256" key="4">
    <source>
        <dbReference type="ARBA" id="ARBA00022679"/>
    </source>
</evidence>
<protein>
    <submittedName>
        <fullName evidence="8">PTS glucose transporter subunit IIA</fullName>
    </submittedName>
</protein>
<evidence type="ECO:0000256" key="6">
    <source>
        <dbReference type="ARBA" id="ARBA00022777"/>
    </source>
</evidence>
<comment type="caution">
    <text evidence="8">The sequence shown here is derived from an EMBL/GenBank/DDBJ whole genome shotgun (WGS) entry which is preliminary data.</text>
</comment>
<gene>
    <name evidence="8" type="ORF">LQE99_14085</name>
</gene>
<dbReference type="Proteomes" id="UP001202402">
    <property type="component" value="Unassembled WGS sequence"/>
</dbReference>
<dbReference type="SUPFAM" id="SSF51261">
    <property type="entry name" value="Duplicated hybrid motif"/>
    <property type="match status" value="1"/>
</dbReference>
<dbReference type="RefSeq" id="WP_117570341.1">
    <property type="nucleotide sequence ID" value="NZ_JAKVPQ010000012.1"/>
</dbReference>
<dbReference type="NCBIfam" id="TIGR00830">
    <property type="entry name" value="PTBA"/>
    <property type="match status" value="1"/>
</dbReference>
<dbReference type="Gene3D" id="2.70.70.10">
    <property type="entry name" value="Glucose Permease (Domain IIA)"/>
    <property type="match status" value="1"/>
</dbReference>
<keyword evidence="4" id="KW-0808">Transferase</keyword>
<evidence type="ECO:0000313" key="9">
    <source>
        <dbReference type="Proteomes" id="UP001202402"/>
    </source>
</evidence>
<keyword evidence="2" id="KW-0813">Transport</keyword>
<dbReference type="PROSITE" id="PS51093">
    <property type="entry name" value="PTS_EIIA_TYPE_1"/>
    <property type="match status" value="1"/>
</dbReference>
<evidence type="ECO:0000256" key="3">
    <source>
        <dbReference type="ARBA" id="ARBA00022597"/>
    </source>
</evidence>
<reference evidence="8 9" key="1">
    <citation type="submission" date="2022-02" db="EMBL/GenBank/DDBJ databases">
        <title>Genome of Erysipelotrichaceae sp. nov. NSJ-176 isolated from human feces.</title>
        <authorList>
            <person name="Abdugheni R."/>
        </authorList>
    </citation>
    <scope>NUCLEOTIDE SEQUENCE [LARGE SCALE GENOMIC DNA]</scope>
    <source>
        <strain evidence="8 9">NSJ-176</strain>
    </source>
</reference>
<keyword evidence="9" id="KW-1185">Reference proteome</keyword>
<dbReference type="Pfam" id="PF00358">
    <property type="entry name" value="PTS_EIIA_1"/>
    <property type="match status" value="1"/>
</dbReference>
<sequence>MFFKKKESYITAYTDGTIIPISEVKDEVFSQKMMGDGLAIYPESDTIYAPCDGIITAVFEQTQHAVGITMENGMEILLHVGLDTVNLHEPIFHTHVKKDEAVKQGQTLITYDKEALAALGYSDVTMCVILSNGNTKEVELLKETKAVANKTNIIRYK</sequence>
<dbReference type="InterPro" id="IPR050890">
    <property type="entry name" value="PTS_EIIA_component"/>
</dbReference>
<comment type="subcellular location">
    <subcellularLocation>
        <location evidence="1">Cytoplasm</location>
    </subcellularLocation>
</comment>
<evidence type="ECO:0000256" key="2">
    <source>
        <dbReference type="ARBA" id="ARBA00022448"/>
    </source>
</evidence>
<dbReference type="InterPro" id="IPR001127">
    <property type="entry name" value="PTS_EIIA_1_perm"/>
</dbReference>
<evidence type="ECO:0000313" key="8">
    <source>
        <dbReference type="EMBL" id="MCH4286251.1"/>
    </source>
</evidence>
<keyword evidence="6" id="KW-0418">Kinase</keyword>
<dbReference type="PANTHER" id="PTHR45008">
    <property type="entry name" value="PTS SYSTEM GLUCOSE-SPECIFIC EIIA COMPONENT"/>
    <property type="match status" value="1"/>
</dbReference>
<evidence type="ECO:0000259" key="7">
    <source>
        <dbReference type="PROSITE" id="PS51093"/>
    </source>
</evidence>
<keyword evidence="3 8" id="KW-0762">Sugar transport</keyword>
<dbReference type="PANTHER" id="PTHR45008:SF1">
    <property type="entry name" value="PTS SYSTEM GLUCOSE-SPECIFIC EIIA COMPONENT"/>
    <property type="match status" value="1"/>
</dbReference>
<name>A0ABS9RBJ2_9FIRM</name>
<organism evidence="8 9">
    <name type="scientific">Amedibacillus hominis</name>
    <dbReference type="NCBI Taxonomy" id="2897776"/>
    <lineage>
        <taxon>Bacteria</taxon>
        <taxon>Bacillati</taxon>
        <taxon>Bacillota</taxon>
        <taxon>Erysipelotrichia</taxon>
        <taxon>Erysipelotrichales</taxon>
        <taxon>Erysipelotrichaceae</taxon>
        <taxon>Amedibacillus</taxon>
    </lineage>
</organism>
<evidence type="ECO:0000256" key="5">
    <source>
        <dbReference type="ARBA" id="ARBA00022683"/>
    </source>
</evidence>
<dbReference type="InterPro" id="IPR011055">
    <property type="entry name" value="Dup_hybrid_motif"/>
</dbReference>
<accession>A0ABS9RBJ2</accession>
<dbReference type="EMBL" id="JAKVPQ010000012">
    <property type="protein sequence ID" value="MCH4286251.1"/>
    <property type="molecule type" value="Genomic_DNA"/>
</dbReference>
<feature type="domain" description="PTS EIIA type-1" evidence="7">
    <location>
        <begin position="26"/>
        <end position="131"/>
    </location>
</feature>
<evidence type="ECO:0000256" key="1">
    <source>
        <dbReference type="ARBA" id="ARBA00004496"/>
    </source>
</evidence>